<evidence type="ECO:0000256" key="1">
    <source>
        <dbReference type="SAM" id="MobiDB-lite"/>
    </source>
</evidence>
<reference evidence="2 3" key="1">
    <citation type="submission" date="2024-01" db="EMBL/GenBank/DDBJ databases">
        <title>The complete chloroplast genome sequence of Lithospermum erythrorhizon: insights into the phylogenetic relationship among Boraginaceae species and the maternal lineages of purple gromwells.</title>
        <authorList>
            <person name="Okada T."/>
            <person name="Watanabe K."/>
        </authorList>
    </citation>
    <scope>NUCLEOTIDE SEQUENCE [LARGE SCALE GENOMIC DNA]</scope>
</reference>
<keyword evidence="3" id="KW-1185">Reference proteome</keyword>
<protein>
    <submittedName>
        <fullName evidence="2">Uncharacterized protein</fullName>
    </submittedName>
</protein>
<evidence type="ECO:0000313" key="3">
    <source>
        <dbReference type="Proteomes" id="UP001454036"/>
    </source>
</evidence>
<sequence>MGYVKVHTLMSVKLGPYQALAYKPKDGHITIVYWCQYATAHRREAPLPPLLVMKKVGRPRKLRRINAIEAENKDKSLQCKKSKFIPEDNVTPPIQPTQESLNDPYTNSQRSTFRGASSGPSPGRTLHMVPPTRNNIRHQPRFVVGKKYATMADLTQD</sequence>
<name>A0AAV3NPX2_LITER</name>
<dbReference type="EMBL" id="BAABME010000283">
    <property type="protein sequence ID" value="GAA0141419.1"/>
    <property type="molecule type" value="Genomic_DNA"/>
</dbReference>
<dbReference type="Proteomes" id="UP001454036">
    <property type="component" value="Unassembled WGS sequence"/>
</dbReference>
<organism evidence="2 3">
    <name type="scientific">Lithospermum erythrorhizon</name>
    <name type="common">Purple gromwell</name>
    <name type="synonym">Lithospermum officinale var. erythrorhizon</name>
    <dbReference type="NCBI Taxonomy" id="34254"/>
    <lineage>
        <taxon>Eukaryota</taxon>
        <taxon>Viridiplantae</taxon>
        <taxon>Streptophyta</taxon>
        <taxon>Embryophyta</taxon>
        <taxon>Tracheophyta</taxon>
        <taxon>Spermatophyta</taxon>
        <taxon>Magnoliopsida</taxon>
        <taxon>eudicotyledons</taxon>
        <taxon>Gunneridae</taxon>
        <taxon>Pentapetalae</taxon>
        <taxon>asterids</taxon>
        <taxon>lamiids</taxon>
        <taxon>Boraginales</taxon>
        <taxon>Boraginaceae</taxon>
        <taxon>Boraginoideae</taxon>
        <taxon>Lithospermeae</taxon>
        <taxon>Lithospermum</taxon>
    </lineage>
</organism>
<comment type="caution">
    <text evidence="2">The sequence shown here is derived from an EMBL/GenBank/DDBJ whole genome shotgun (WGS) entry which is preliminary data.</text>
</comment>
<gene>
    <name evidence="2" type="ORF">LIER_02566</name>
</gene>
<accession>A0AAV3NPX2</accession>
<dbReference type="AlphaFoldDB" id="A0AAV3NPX2"/>
<proteinExistence type="predicted"/>
<evidence type="ECO:0000313" key="2">
    <source>
        <dbReference type="EMBL" id="GAA0141419.1"/>
    </source>
</evidence>
<feature type="region of interest" description="Disordered" evidence="1">
    <location>
        <begin position="83"/>
        <end position="133"/>
    </location>
</feature>
<feature type="compositionally biased region" description="Polar residues" evidence="1">
    <location>
        <begin position="96"/>
        <end position="120"/>
    </location>
</feature>